<feature type="compositionally biased region" description="Basic and acidic residues" evidence="1">
    <location>
        <begin position="1"/>
        <end position="51"/>
    </location>
</feature>
<dbReference type="GO" id="GO:0016874">
    <property type="term" value="F:ligase activity"/>
    <property type="evidence" value="ECO:0007669"/>
    <property type="project" value="UniProtKB-KW"/>
</dbReference>
<evidence type="ECO:0000313" key="3">
    <source>
        <dbReference type="RefSeq" id="XP_017298399.1"/>
    </source>
</evidence>
<sequence>MGDTEDKKISKNELKRRLKLEQKAKEKAEKEKEKSKSQPENVKSTKEKPAVNEEDVSPNVS</sequence>
<dbReference type="GeneID" id="108252041"/>
<organism evidence="2 3">
    <name type="scientific">Diaphorina citri</name>
    <name type="common">Asian citrus psyllid</name>
    <dbReference type="NCBI Taxonomy" id="121845"/>
    <lineage>
        <taxon>Eukaryota</taxon>
        <taxon>Metazoa</taxon>
        <taxon>Ecdysozoa</taxon>
        <taxon>Arthropoda</taxon>
        <taxon>Hexapoda</taxon>
        <taxon>Insecta</taxon>
        <taxon>Pterygota</taxon>
        <taxon>Neoptera</taxon>
        <taxon>Paraneoptera</taxon>
        <taxon>Hemiptera</taxon>
        <taxon>Sternorrhyncha</taxon>
        <taxon>Psylloidea</taxon>
        <taxon>Psyllidae</taxon>
        <taxon>Diaphorininae</taxon>
        <taxon>Diaphorina</taxon>
    </lineage>
</organism>
<evidence type="ECO:0000256" key="1">
    <source>
        <dbReference type="SAM" id="MobiDB-lite"/>
    </source>
</evidence>
<feature type="compositionally biased region" description="Acidic residues" evidence="1">
    <location>
        <begin position="52"/>
        <end position="61"/>
    </location>
</feature>
<dbReference type="AlphaFoldDB" id="A0A1S4E8L6"/>
<protein>
    <submittedName>
        <fullName evidence="3">Lysine--tRNA ligase isoform X2</fullName>
    </submittedName>
</protein>
<keyword evidence="2" id="KW-1185">Reference proteome</keyword>
<evidence type="ECO:0000313" key="2">
    <source>
        <dbReference type="Proteomes" id="UP000079169"/>
    </source>
</evidence>
<reference evidence="3" key="1">
    <citation type="submission" date="2025-08" db="UniProtKB">
        <authorList>
            <consortium name="RefSeq"/>
        </authorList>
    </citation>
    <scope>IDENTIFICATION</scope>
</reference>
<name>A0A1S4E8L6_DIACI</name>
<keyword evidence="3" id="KW-0436">Ligase</keyword>
<gene>
    <name evidence="3" type="primary">LOC108252041</name>
</gene>
<dbReference type="RefSeq" id="XP_017298399.1">
    <property type="nucleotide sequence ID" value="XM_017442910.2"/>
</dbReference>
<feature type="region of interest" description="Disordered" evidence="1">
    <location>
        <begin position="1"/>
        <end position="61"/>
    </location>
</feature>
<dbReference type="Proteomes" id="UP000079169">
    <property type="component" value="Unplaced"/>
</dbReference>
<proteinExistence type="predicted"/>
<accession>A0A1S4E8L6</accession>